<dbReference type="RefSeq" id="WP_176733789.1">
    <property type="nucleotide sequence ID" value="NZ_FMIC01000002.1"/>
</dbReference>
<dbReference type="PROSITE" id="PS50983">
    <property type="entry name" value="FE_B12_PBP"/>
    <property type="match status" value="1"/>
</dbReference>
<dbReference type="PANTHER" id="PTHR30532:SF24">
    <property type="entry name" value="FERRIC ENTEROBACTIN-BINDING PERIPLASMIC PROTEIN FEPB"/>
    <property type="match status" value="1"/>
</dbReference>
<dbReference type="PANTHER" id="PTHR30532">
    <property type="entry name" value="IRON III DICITRATE-BINDING PERIPLASMIC PROTEIN"/>
    <property type="match status" value="1"/>
</dbReference>
<dbReference type="AlphaFoldDB" id="A0A1C6VVW1"/>
<name>A0A1C6VVW1_9ACTN</name>
<keyword evidence="3" id="KW-0813">Transport</keyword>
<dbReference type="GO" id="GO:0030288">
    <property type="term" value="C:outer membrane-bounded periplasmic space"/>
    <property type="evidence" value="ECO:0007669"/>
    <property type="project" value="TreeGrafter"/>
</dbReference>
<evidence type="ECO:0000256" key="1">
    <source>
        <dbReference type="ARBA" id="ARBA00004196"/>
    </source>
</evidence>
<dbReference type="Gene3D" id="3.40.50.1980">
    <property type="entry name" value="Nitrogenase molybdenum iron protein domain"/>
    <property type="match status" value="2"/>
</dbReference>
<dbReference type="GO" id="GO:1901678">
    <property type="term" value="P:iron coordination entity transport"/>
    <property type="evidence" value="ECO:0007669"/>
    <property type="project" value="UniProtKB-ARBA"/>
</dbReference>
<evidence type="ECO:0000256" key="4">
    <source>
        <dbReference type="ARBA" id="ARBA00022729"/>
    </source>
</evidence>
<dbReference type="EMBL" id="FMIC01000002">
    <property type="protein sequence ID" value="SCL70436.1"/>
    <property type="molecule type" value="Genomic_DNA"/>
</dbReference>
<comment type="subcellular location">
    <subcellularLocation>
        <location evidence="1">Cell envelope</location>
    </subcellularLocation>
</comment>
<dbReference type="Proteomes" id="UP000199343">
    <property type="component" value="Unassembled WGS sequence"/>
</dbReference>
<dbReference type="STRING" id="47871.GA0070608_4336"/>
<dbReference type="CDD" id="cd01146">
    <property type="entry name" value="FhuD"/>
    <property type="match status" value="1"/>
</dbReference>
<organism evidence="7 8">
    <name type="scientific">Micromonospora peucetia</name>
    <dbReference type="NCBI Taxonomy" id="47871"/>
    <lineage>
        <taxon>Bacteria</taxon>
        <taxon>Bacillati</taxon>
        <taxon>Actinomycetota</taxon>
        <taxon>Actinomycetes</taxon>
        <taxon>Micromonosporales</taxon>
        <taxon>Micromonosporaceae</taxon>
        <taxon>Micromonospora</taxon>
    </lineage>
</organism>
<evidence type="ECO:0000313" key="8">
    <source>
        <dbReference type="Proteomes" id="UP000199343"/>
    </source>
</evidence>
<sequence>MRSNRFLTGVVALAATLVLAACGGSSKAEDTSASGSSATFPITITHALGSTTIKEKPKRVATVAWANHEVPLALGIVPVGMAKANFGDDDNDGLLPWVAEKLRSLGGTAPVLFDENDGINFEAVADTKPDVILAAYSGLTQQDYDTLSKIAPVVAYPKAPWATAWRDTIKLESQALGLAKEGDALIADFEKKMTDAAAKHPQLAGKSAMFMTHVDPTDLSKVGFYTTHDTRAQFFEDLGMKVPGSIAKLSAGTDKFTLNQSAEQIQVFDDVDVIVAYGDDKLLAAAQADPLLSKIPAIKRGSVVMLSGSTPLGTAANPTPLAIPFVLDDYVAMLAKAADQVS</sequence>
<dbReference type="InterPro" id="IPR051313">
    <property type="entry name" value="Bact_iron-sidero_bind"/>
</dbReference>
<reference evidence="7 8" key="1">
    <citation type="submission" date="2016-06" db="EMBL/GenBank/DDBJ databases">
        <authorList>
            <person name="Kjaerup R.B."/>
            <person name="Dalgaard T.S."/>
            <person name="Juul-Madsen H.R."/>
        </authorList>
    </citation>
    <scope>NUCLEOTIDE SEQUENCE [LARGE SCALE GENOMIC DNA]</scope>
    <source>
        <strain evidence="7 8">DSM 43363</strain>
    </source>
</reference>
<dbReference type="InterPro" id="IPR002491">
    <property type="entry name" value="ABC_transptr_periplasmic_BD"/>
</dbReference>
<evidence type="ECO:0000256" key="5">
    <source>
        <dbReference type="SAM" id="SignalP"/>
    </source>
</evidence>
<evidence type="ECO:0000256" key="2">
    <source>
        <dbReference type="ARBA" id="ARBA00008814"/>
    </source>
</evidence>
<accession>A0A1C6VVW1</accession>
<feature type="domain" description="Fe/B12 periplasmic-binding" evidence="6">
    <location>
        <begin position="59"/>
        <end position="338"/>
    </location>
</feature>
<proteinExistence type="inferred from homology"/>
<feature type="chain" id="PRO_5039428850" evidence="5">
    <location>
        <begin position="21"/>
        <end position="342"/>
    </location>
</feature>
<dbReference type="PROSITE" id="PS51257">
    <property type="entry name" value="PROKAR_LIPOPROTEIN"/>
    <property type="match status" value="1"/>
</dbReference>
<feature type="signal peptide" evidence="5">
    <location>
        <begin position="1"/>
        <end position="20"/>
    </location>
</feature>
<protein>
    <submittedName>
        <fullName evidence="7">Iron complex transport system substrate-binding protein</fullName>
    </submittedName>
</protein>
<evidence type="ECO:0000256" key="3">
    <source>
        <dbReference type="ARBA" id="ARBA00022448"/>
    </source>
</evidence>
<evidence type="ECO:0000313" key="7">
    <source>
        <dbReference type="EMBL" id="SCL70436.1"/>
    </source>
</evidence>
<comment type="similarity">
    <text evidence="2">Belongs to the bacterial solute-binding protein 8 family.</text>
</comment>
<keyword evidence="4 5" id="KW-0732">Signal</keyword>
<dbReference type="Pfam" id="PF01497">
    <property type="entry name" value="Peripla_BP_2"/>
    <property type="match status" value="1"/>
</dbReference>
<evidence type="ECO:0000259" key="6">
    <source>
        <dbReference type="PROSITE" id="PS50983"/>
    </source>
</evidence>
<dbReference type="SUPFAM" id="SSF53807">
    <property type="entry name" value="Helical backbone' metal receptor"/>
    <property type="match status" value="1"/>
</dbReference>
<gene>
    <name evidence="7" type="ORF">GA0070608_4336</name>
</gene>